<evidence type="ECO:0008006" key="5">
    <source>
        <dbReference type="Google" id="ProtNLM"/>
    </source>
</evidence>
<dbReference type="Pfam" id="PF14343">
    <property type="entry name" value="PrcB_C"/>
    <property type="match status" value="1"/>
</dbReference>
<dbReference type="EMBL" id="BMOF01000020">
    <property type="protein sequence ID" value="GGJ99789.1"/>
    <property type="molecule type" value="Genomic_DNA"/>
</dbReference>
<comment type="caution">
    <text evidence="3">The sequence shown here is derived from an EMBL/GenBank/DDBJ whole genome shotgun (WGS) entry which is preliminary data.</text>
</comment>
<feature type="domain" description="Copper amine oxidase-like N-terminal" evidence="1">
    <location>
        <begin position="71"/>
        <end position="106"/>
    </location>
</feature>
<dbReference type="Proteomes" id="UP000637720">
    <property type="component" value="Unassembled WGS sequence"/>
</dbReference>
<evidence type="ECO:0000313" key="4">
    <source>
        <dbReference type="Proteomes" id="UP000637720"/>
    </source>
</evidence>
<dbReference type="InterPro" id="IPR025748">
    <property type="entry name" value="PrcB_C_dom"/>
</dbReference>
<evidence type="ECO:0000259" key="1">
    <source>
        <dbReference type="Pfam" id="PF07833"/>
    </source>
</evidence>
<accession>A0A8J3BD96</accession>
<evidence type="ECO:0000259" key="2">
    <source>
        <dbReference type="Pfam" id="PF14343"/>
    </source>
</evidence>
<protein>
    <recommendedName>
        <fullName evidence="5">Protease complex subunit PrcB family protein</fullName>
    </recommendedName>
</protein>
<dbReference type="Pfam" id="PF07833">
    <property type="entry name" value="Cu_amine_oxidN1"/>
    <property type="match status" value="1"/>
</dbReference>
<dbReference type="InterPro" id="IPR036582">
    <property type="entry name" value="Mao_N_sf"/>
</dbReference>
<dbReference type="InterPro" id="IPR012854">
    <property type="entry name" value="Cu_amine_oxidase-like_N"/>
</dbReference>
<dbReference type="RefSeq" id="WP_188817176.1">
    <property type="nucleotide sequence ID" value="NZ_BMOF01000020.1"/>
</dbReference>
<dbReference type="SUPFAM" id="SSF55383">
    <property type="entry name" value="Copper amine oxidase, domain N"/>
    <property type="match status" value="1"/>
</dbReference>
<gene>
    <name evidence="3" type="ORF">GCM10007043_12320</name>
</gene>
<name>A0A8J3BD96_9BACI</name>
<organism evidence="3 4">
    <name type="scientific">Calditerricola satsumensis</name>
    <dbReference type="NCBI Taxonomy" id="373054"/>
    <lineage>
        <taxon>Bacteria</taxon>
        <taxon>Bacillati</taxon>
        <taxon>Bacillota</taxon>
        <taxon>Bacilli</taxon>
        <taxon>Bacillales</taxon>
        <taxon>Bacillaceae</taxon>
        <taxon>Calditerricola</taxon>
    </lineage>
</organism>
<feature type="domain" description="PrcB C-terminal" evidence="2">
    <location>
        <begin position="151"/>
        <end position="207"/>
    </location>
</feature>
<proteinExistence type="predicted"/>
<reference evidence="3" key="1">
    <citation type="journal article" date="2014" name="Int. J. Syst. Evol. Microbiol.">
        <title>Complete genome sequence of Corynebacterium casei LMG S-19264T (=DSM 44701T), isolated from a smear-ripened cheese.</title>
        <authorList>
            <consortium name="US DOE Joint Genome Institute (JGI-PGF)"/>
            <person name="Walter F."/>
            <person name="Albersmeier A."/>
            <person name="Kalinowski J."/>
            <person name="Ruckert C."/>
        </authorList>
    </citation>
    <scope>NUCLEOTIDE SEQUENCE</scope>
    <source>
        <strain evidence="3">JCM 14719</strain>
    </source>
</reference>
<keyword evidence="4" id="KW-1185">Reference proteome</keyword>
<dbReference type="AlphaFoldDB" id="A0A8J3BD96"/>
<reference evidence="3" key="2">
    <citation type="submission" date="2020-09" db="EMBL/GenBank/DDBJ databases">
        <authorList>
            <person name="Sun Q."/>
            <person name="Ohkuma M."/>
        </authorList>
    </citation>
    <scope>NUCLEOTIDE SEQUENCE</scope>
    <source>
        <strain evidence="3">JCM 14719</strain>
    </source>
</reference>
<sequence length="231" mass="25202">MLRVTRPSRRGVFAGLLAGGLLVGGLAFAAGENVIHLPVTIPAFHWQVDGQPVKTSDRPGFVHNGTAYVPSAFLYNGTTYVPIRFVSELLGYSITYDPQTKTISIDTKRGGKEAIPYRVIPRHDAPPDIQQWIDRHFRNEGAYVSRTADATYVLISRGEKPTAGYGIAVQAVTCKDGGIVVTVRTIDPQPGDIVAEVITYPHVVVKLDAQSKPIRVVTTDGREIPLQEAER</sequence>
<evidence type="ECO:0000313" key="3">
    <source>
        <dbReference type="EMBL" id="GGJ99789.1"/>
    </source>
</evidence>